<proteinExistence type="predicted"/>
<dbReference type="RefSeq" id="WP_189048284.1">
    <property type="nucleotide sequence ID" value="NZ_BMNB01000029.1"/>
</dbReference>
<dbReference type="AlphaFoldDB" id="A0A917U6C4"/>
<dbReference type="Pfam" id="PF00196">
    <property type="entry name" value="GerE"/>
    <property type="match status" value="1"/>
</dbReference>
<dbReference type="PANTHER" id="PTHR43214:SF24">
    <property type="entry name" value="TRANSCRIPTIONAL REGULATORY PROTEIN NARL-RELATED"/>
    <property type="match status" value="1"/>
</dbReference>
<dbReference type="SUPFAM" id="SSF52172">
    <property type="entry name" value="CheY-like"/>
    <property type="match status" value="1"/>
</dbReference>
<gene>
    <name evidence="8" type="ORF">GCM10011608_48840</name>
</gene>
<reference evidence="8" key="2">
    <citation type="submission" date="2020-09" db="EMBL/GenBank/DDBJ databases">
        <authorList>
            <person name="Sun Q."/>
            <person name="Zhou Y."/>
        </authorList>
    </citation>
    <scope>NUCLEOTIDE SEQUENCE</scope>
    <source>
        <strain evidence="8">CGMCC 4.7312</strain>
    </source>
</reference>
<organism evidence="8 9">
    <name type="scientific">Micromonospora sonchi</name>
    <dbReference type="NCBI Taxonomy" id="1763543"/>
    <lineage>
        <taxon>Bacteria</taxon>
        <taxon>Bacillati</taxon>
        <taxon>Actinomycetota</taxon>
        <taxon>Actinomycetes</taxon>
        <taxon>Micromonosporales</taxon>
        <taxon>Micromonosporaceae</taxon>
        <taxon>Micromonospora</taxon>
    </lineage>
</organism>
<dbReference type="PROSITE" id="PS50043">
    <property type="entry name" value="HTH_LUXR_2"/>
    <property type="match status" value="1"/>
</dbReference>
<keyword evidence="3 8" id="KW-0238">DNA-binding</keyword>
<feature type="domain" description="HTH luxR-type" evidence="6">
    <location>
        <begin position="152"/>
        <end position="217"/>
    </location>
</feature>
<evidence type="ECO:0000256" key="5">
    <source>
        <dbReference type="PROSITE-ProRule" id="PRU00169"/>
    </source>
</evidence>
<dbReference type="InterPro" id="IPR000792">
    <property type="entry name" value="Tscrpt_reg_LuxR_C"/>
</dbReference>
<name>A0A917U6C4_9ACTN</name>
<dbReference type="SMART" id="SM00421">
    <property type="entry name" value="HTH_LUXR"/>
    <property type="match status" value="1"/>
</dbReference>
<evidence type="ECO:0000259" key="6">
    <source>
        <dbReference type="PROSITE" id="PS50043"/>
    </source>
</evidence>
<dbReference type="Pfam" id="PF00072">
    <property type="entry name" value="Response_reg"/>
    <property type="match status" value="1"/>
</dbReference>
<feature type="modified residue" description="4-aspartylphosphate" evidence="5">
    <location>
        <position position="56"/>
    </location>
</feature>
<dbReference type="PRINTS" id="PR00038">
    <property type="entry name" value="HTHLUXR"/>
</dbReference>
<evidence type="ECO:0000313" key="9">
    <source>
        <dbReference type="Proteomes" id="UP000608890"/>
    </source>
</evidence>
<evidence type="ECO:0000256" key="2">
    <source>
        <dbReference type="ARBA" id="ARBA00023015"/>
    </source>
</evidence>
<dbReference type="Proteomes" id="UP000608890">
    <property type="component" value="Unassembled WGS sequence"/>
</dbReference>
<keyword evidence="9" id="KW-1185">Reference proteome</keyword>
<accession>A0A917U6C4</accession>
<keyword evidence="4" id="KW-0804">Transcription</keyword>
<dbReference type="GO" id="GO:0006355">
    <property type="term" value="P:regulation of DNA-templated transcription"/>
    <property type="evidence" value="ECO:0007669"/>
    <property type="project" value="InterPro"/>
</dbReference>
<evidence type="ECO:0000256" key="1">
    <source>
        <dbReference type="ARBA" id="ARBA00022553"/>
    </source>
</evidence>
<evidence type="ECO:0000259" key="7">
    <source>
        <dbReference type="PROSITE" id="PS50110"/>
    </source>
</evidence>
<dbReference type="SMART" id="SM00448">
    <property type="entry name" value="REC"/>
    <property type="match status" value="1"/>
</dbReference>
<dbReference type="PANTHER" id="PTHR43214">
    <property type="entry name" value="TWO-COMPONENT RESPONSE REGULATOR"/>
    <property type="match status" value="1"/>
</dbReference>
<dbReference type="EMBL" id="BMNB01000029">
    <property type="protein sequence ID" value="GGM58115.1"/>
    <property type="molecule type" value="Genomic_DNA"/>
</dbReference>
<keyword evidence="2" id="KW-0805">Transcription regulation</keyword>
<dbReference type="PROSITE" id="PS00622">
    <property type="entry name" value="HTH_LUXR_1"/>
    <property type="match status" value="1"/>
</dbReference>
<dbReference type="PROSITE" id="PS50110">
    <property type="entry name" value="RESPONSE_REGULATORY"/>
    <property type="match status" value="1"/>
</dbReference>
<dbReference type="InterPro" id="IPR011006">
    <property type="entry name" value="CheY-like_superfamily"/>
</dbReference>
<dbReference type="CDD" id="cd06170">
    <property type="entry name" value="LuxR_C_like"/>
    <property type="match status" value="1"/>
</dbReference>
<dbReference type="InterPro" id="IPR001789">
    <property type="entry name" value="Sig_transdc_resp-reg_receiver"/>
</dbReference>
<dbReference type="GO" id="GO:0000160">
    <property type="term" value="P:phosphorelay signal transduction system"/>
    <property type="evidence" value="ECO:0007669"/>
    <property type="project" value="InterPro"/>
</dbReference>
<dbReference type="GO" id="GO:0003677">
    <property type="term" value="F:DNA binding"/>
    <property type="evidence" value="ECO:0007669"/>
    <property type="project" value="UniProtKB-KW"/>
</dbReference>
<dbReference type="InterPro" id="IPR058245">
    <property type="entry name" value="NreC/VraR/RcsB-like_REC"/>
</dbReference>
<keyword evidence="1 5" id="KW-0597">Phosphoprotein</keyword>
<comment type="caution">
    <text evidence="8">The sequence shown here is derived from an EMBL/GenBank/DDBJ whole genome shotgun (WGS) entry which is preliminary data.</text>
</comment>
<sequence>MTVPPRVVIADDQALVLAGFRMILASDGIDVVAEATNGSEAVDAVRRTRPDVVLMDIRMPELDGLEATRRILTDAAADQPSVIMLTTFDLDEYVYAALTAGASGFLLKDVSPEHLLAAVRLVRTGDALLAPAITRRLVERFARRGNSETSPLPRDLAALTARELEVLHLLAEGLNNAEIADRLTVSEATVKTHVAHILAKLGLRDRVQAVVLAYQTGLISPATSP</sequence>
<dbReference type="Gene3D" id="3.40.50.2300">
    <property type="match status" value="1"/>
</dbReference>
<protein>
    <submittedName>
        <fullName evidence="8">DNA-binding response regulator</fullName>
    </submittedName>
</protein>
<evidence type="ECO:0000256" key="3">
    <source>
        <dbReference type="ARBA" id="ARBA00023125"/>
    </source>
</evidence>
<evidence type="ECO:0000313" key="8">
    <source>
        <dbReference type="EMBL" id="GGM58115.1"/>
    </source>
</evidence>
<feature type="domain" description="Response regulatory" evidence="7">
    <location>
        <begin position="6"/>
        <end position="123"/>
    </location>
</feature>
<dbReference type="CDD" id="cd17535">
    <property type="entry name" value="REC_NarL-like"/>
    <property type="match status" value="1"/>
</dbReference>
<dbReference type="InterPro" id="IPR039420">
    <property type="entry name" value="WalR-like"/>
</dbReference>
<evidence type="ECO:0000256" key="4">
    <source>
        <dbReference type="ARBA" id="ARBA00023163"/>
    </source>
</evidence>
<reference evidence="8" key="1">
    <citation type="journal article" date="2014" name="Int. J. Syst. Evol. Microbiol.">
        <title>Complete genome sequence of Corynebacterium casei LMG S-19264T (=DSM 44701T), isolated from a smear-ripened cheese.</title>
        <authorList>
            <consortium name="US DOE Joint Genome Institute (JGI-PGF)"/>
            <person name="Walter F."/>
            <person name="Albersmeier A."/>
            <person name="Kalinowski J."/>
            <person name="Ruckert C."/>
        </authorList>
    </citation>
    <scope>NUCLEOTIDE SEQUENCE</scope>
    <source>
        <strain evidence="8">CGMCC 4.7312</strain>
    </source>
</reference>